<gene>
    <name evidence="3" type="ORF">FF38_13445</name>
</gene>
<protein>
    <recommendedName>
        <fullName evidence="2">NACHT domain-containing protein</fullName>
    </recommendedName>
</protein>
<feature type="compositionally biased region" description="Basic residues" evidence="1">
    <location>
        <begin position="80"/>
        <end position="96"/>
    </location>
</feature>
<proteinExistence type="predicted"/>
<accession>A0A0L0CNL4</accession>
<feature type="domain" description="NACHT" evidence="2">
    <location>
        <begin position="260"/>
        <end position="421"/>
    </location>
</feature>
<dbReference type="InterPro" id="IPR007111">
    <property type="entry name" value="NACHT_NTPase"/>
</dbReference>
<evidence type="ECO:0000256" key="1">
    <source>
        <dbReference type="SAM" id="MobiDB-lite"/>
    </source>
</evidence>
<comment type="caution">
    <text evidence="3">The sequence shown here is derived from an EMBL/GenBank/DDBJ whole genome shotgun (WGS) entry which is preliminary data.</text>
</comment>
<feature type="compositionally biased region" description="Basic residues" evidence="1">
    <location>
        <begin position="106"/>
        <end position="136"/>
    </location>
</feature>
<feature type="non-terminal residue" evidence="3">
    <location>
        <position position="825"/>
    </location>
</feature>
<dbReference type="EMBL" id="JRES01000134">
    <property type="protein sequence ID" value="KNC33900.1"/>
    <property type="molecule type" value="Genomic_DNA"/>
</dbReference>
<sequence length="825" mass="91987">IRASSGESDRELRRRPRHPPSHRDRVPKRHRAGRDRHRRRSTGRPRQPAPSHRGGDRHQRGAGRSAGPGWVRPHRDPVRRGRASRRDHRSRRRTPGHRKDRDRRSPRAGRRGRNAHRGQQAHRRPDRRSPRHRHRDRGCAPRGQVREGVGGQPGNSLKARTGWFITLEEPTAEQRTTIEAISKAKGERLHAISIGTLHQRMVNSERYIQQRDNAPFGSVNFGIQSRAVNTPNVQVELESSTGDAVSIRAMADRLIAGQRSLLVGNYGVGKSHTLREIYSLLRKDHFKKGKLTPFPVHINLRDCAGLKTPAEILRRHSEEIGFDHPNGLISAWRAGTCILLLDGFDEIVPSRWFGGAADLKTVRWEALSPIRRLVSETPPGAGVVVAGRSHYFSGRAEMALALGFKSFEQFKVPDFDDAQLADFLAQAGDRKRLEREAAQAYAEARAAEAEDATYELHGRFAELDGILEATLAVDDFVDLETLRAVAEHPPFPYPELHKALPTPAPISEPPLPVKQEPEPVKGMFGRKQKQQQAIASVEQKYAEDYYAWKRATDELPARRAEQLDAHARAEKERQEKLAAAEATYARESAEREREVAEQNESLDQLIVGLGYGTVDAVQEYVSIVLANSVYPEWLPVSHSAEFDPANAELALRVLVPGPEIVPAVKYFKYTKSTDEIAPVAATQKDTKDRYSGLVHNVALRSLHEVFEADRRGLIQTISLELGTETVSPATGQPTCSGGDSRASGCRSIEEPVRADTDHGSRRPPRAMTLSFNPPPGWPKPPAGWVPPAGWSPDPSWPDPPDGWQLWVPNDDDPVEASEPSTRVDA</sequence>
<feature type="compositionally biased region" description="Polar residues" evidence="1">
    <location>
        <begin position="725"/>
        <end position="737"/>
    </location>
</feature>
<dbReference type="SUPFAM" id="SSF52540">
    <property type="entry name" value="P-loop containing nucleoside triphosphate hydrolases"/>
    <property type="match status" value="1"/>
</dbReference>
<feature type="compositionally biased region" description="Basic residues" evidence="1">
    <location>
        <begin position="13"/>
        <end position="43"/>
    </location>
</feature>
<feature type="non-terminal residue" evidence="3">
    <location>
        <position position="1"/>
    </location>
</feature>
<dbReference type="AlphaFoldDB" id="A0A0L0CNL4"/>
<feature type="compositionally biased region" description="Basic and acidic residues" evidence="1">
    <location>
        <begin position="747"/>
        <end position="760"/>
    </location>
</feature>
<evidence type="ECO:0000313" key="4">
    <source>
        <dbReference type="Proteomes" id="UP000037069"/>
    </source>
</evidence>
<dbReference type="Proteomes" id="UP000037069">
    <property type="component" value="Unassembled WGS sequence"/>
</dbReference>
<dbReference type="InterPro" id="IPR027417">
    <property type="entry name" value="P-loop_NTPase"/>
</dbReference>
<name>A0A0L0CNL4_LUCCU</name>
<feature type="region of interest" description="Disordered" evidence="1">
    <location>
        <begin position="725"/>
        <end position="825"/>
    </location>
</feature>
<keyword evidence="4" id="KW-1185">Reference proteome</keyword>
<dbReference type="Gene3D" id="3.40.50.300">
    <property type="entry name" value="P-loop containing nucleotide triphosphate hydrolases"/>
    <property type="match status" value="1"/>
</dbReference>
<evidence type="ECO:0000313" key="3">
    <source>
        <dbReference type="EMBL" id="KNC33900.1"/>
    </source>
</evidence>
<feature type="region of interest" description="Disordered" evidence="1">
    <location>
        <begin position="1"/>
        <end position="157"/>
    </location>
</feature>
<feature type="compositionally biased region" description="Pro residues" evidence="1">
    <location>
        <begin position="772"/>
        <end position="784"/>
    </location>
</feature>
<dbReference type="Pfam" id="PF05729">
    <property type="entry name" value="NACHT"/>
    <property type="match status" value="1"/>
</dbReference>
<organism evidence="3 4">
    <name type="scientific">Lucilia cuprina</name>
    <name type="common">Green bottle fly</name>
    <name type="synonym">Australian sheep blowfly</name>
    <dbReference type="NCBI Taxonomy" id="7375"/>
    <lineage>
        <taxon>Eukaryota</taxon>
        <taxon>Metazoa</taxon>
        <taxon>Ecdysozoa</taxon>
        <taxon>Arthropoda</taxon>
        <taxon>Hexapoda</taxon>
        <taxon>Insecta</taxon>
        <taxon>Pterygota</taxon>
        <taxon>Neoptera</taxon>
        <taxon>Endopterygota</taxon>
        <taxon>Diptera</taxon>
        <taxon>Brachycera</taxon>
        <taxon>Muscomorpha</taxon>
        <taxon>Oestroidea</taxon>
        <taxon>Calliphoridae</taxon>
        <taxon>Luciliinae</taxon>
        <taxon>Lucilia</taxon>
    </lineage>
</organism>
<reference evidence="3 4" key="1">
    <citation type="journal article" date="2015" name="Nat. Commun.">
        <title>Lucilia cuprina genome unlocks parasitic fly biology to underpin future interventions.</title>
        <authorList>
            <person name="Anstead C.A."/>
            <person name="Korhonen P.K."/>
            <person name="Young N.D."/>
            <person name="Hall R.S."/>
            <person name="Jex A.R."/>
            <person name="Murali S.C."/>
            <person name="Hughes D.S."/>
            <person name="Lee S.F."/>
            <person name="Perry T."/>
            <person name="Stroehlein A.J."/>
            <person name="Ansell B.R."/>
            <person name="Breugelmans B."/>
            <person name="Hofmann A."/>
            <person name="Qu J."/>
            <person name="Dugan S."/>
            <person name="Lee S.L."/>
            <person name="Chao H."/>
            <person name="Dinh H."/>
            <person name="Han Y."/>
            <person name="Doddapaneni H.V."/>
            <person name="Worley K.C."/>
            <person name="Muzny D.M."/>
            <person name="Ioannidis P."/>
            <person name="Waterhouse R.M."/>
            <person name="Zdobnov E.M."/>
            <person name="James P.J."/>
            <person name="Bagnall N.H."/>
            <person name="Kotze A.C."/>
            <person name="Gibbs R.A."/>
            <person name="Richards S."/>
            <person name="Batterham P."/>
            <person name="Gasser R.B."/>
        </authorList>
    </citation>
    <scope>NUCLEOTIDE SEQUENCE [LARGE SCALE GENOMIC DNA]</scope>
    <source>
        <strain evidence="3 4">LS</strain>
        <tissue evidence="3">Full body</tissue>
    </source>
</reference>
<evidence type="ECO:0000259" key="2">
    <source>
        <dbReference type="Pfam" id="PF05729"/>
    </source>
</evidence>